<dbReference type="InterPro" id="IPR038765">
    <property type="entry name" value="Papain-like_cys_pep_sf"/>
</dbReference>
<dbReference type="InterPro" id="IPR013128">
    <property type="entry name" value="Peptidase_C1A"/>
</dbReference>
<name>A0ABS5U6L5_9BACT</name>
<comment type="caution">
    <text evidence="3">The sequence shown here is derived from an EMBL/GenBank/DDBJ whole genome shotgun (WGS) entry which is preliminary data.</text>
</comment>
<organism evidence="3 4">
    <name type="scientific">Pelotalea chapellei</name>
    <dbReference type="NCBI Taxonomy" id="44671"/>
    <lineage>
        <taxon>Bacteria</taxon>
        <taxon>Pseudomonadati</taxon>
        <taxon>Thermodesulfobacteriota</taxon>
        <taxon>Desulfuromonadia</taxon>
        <taxon>Geobacterales</taxon>
        <taxon>Geobacteraceae</taxon>
        <taxon>Pelotalea</taxon>
    </lineage>
</organism>
<comment type="similarity">
    <text evidence="1">Belongs to the peptidase C1 family.</text>
</comment>
<accession>A0ABS5U6L5</accession>
<dbReference type="SMART" id="SM00645">
    <property type="entry name" value="Pept_C1"/>
    <property type="match status" value="1"/>
</dbReference>
<evidence type="ECO:0000313" key="3">
    <source>
        <dbReference type="EMBL" id="MBT1071310.1"/>
    </source>
</evidence>
<dbReference type="EMBL" id="JAHDYS010000004">
    <property type="protein sequence ID" value="MBT1071310.1"/>
    <property type="molecule type" value="Genomic_DNA"/>
</dbReference>
<protein>
    <recommendedName>
        <fullName evidence="2">Peptidase C1A papain C-terminal domain-containing protein</fullName>
    </recommendedName>
</protein>
<evidence type="ECO:0000256" key="1">
    <source>
        <dbReference type="ARBA" id="ARBA00008455"/>
    </source>
</evidence>
<dbReference type="PANTHER" id="PTHR12411">
    <property type="entry name" value="CYSTEINE PROTEASE FAMILY C1-RELATED"/>
    <property type="match status" value="1"/>
</dbReference>
<proteinExistence type="inferred from homology"/>
<keyword evidence="4" id="KW-1185">Reference proteome</keyword>
<feature type="domain" description="Peptidase C1A papain C-terminal" evidence="2">
    <location>
        <begin position="54"/>
        <end position="278"/>
    </location>
</feature>
<evidence type="ECO:0000259" key="2">
    <source>
        <dbReference type="SMART" id="SM00645"/>
    </source>
</evidence>
<sequence length="301" mass="32872">MIMSCKAIELDSCSMAVGTGWLPPLPDLRDYSTATPQVAELAKKLKLATKLPKAPASVDLRAWCSPVENQGSLGSCSAHAGMGIVEYFEKRAYGKHCDGSRLFLYKTTRNLMQVTGDTGAWLRNVMAALAIFGVVPEKYCPYNIAAFDTEPTAFLYSVADNCEALNYFCHDPQGANVPTAAVLSSVKNYLAAGVPAMFGFWGFPSFDKTDVKGGIPYPAPNEQAQWGHAIVAVGYDDAKKVTNTLSKKQTTGALLIRNSWGTSWGDAGYGWLPYDYVLNRLAIDFWSLLSMKWIDTKQFGL</sequence>
<dbReference type="RefSeq" id="WP_214297021.1">
    <property type="nucleotide sequence ID" value="NZ_JAHDYS010000004.1"/>
</dbReference>
<dbReference type="Pfam" id="PF00112">
    <property type="entry name" value="Peptidase_C1"/>
    <property type="match status" value="1"/>
</dbReference>
<dbReference type="SUPFAM" id="SSF54001">
    <property type="entry name" value="Cysteine proteinases"/>
    <property type="match status" value="1"/>
</dbReference>
<dbReference type="InterPro" id="IPR000668">
    <property type="entry name" value="Peptidase_C1A_C"/>
</dbReference>
<gene>
    <name evidence="3" type="ORF">KJB30_05930</name>
</gene>
<reference evidence="3 4" key="1">
    <citation type="submission" date="2021-05" db="EMBL/GenBank/DDBJ databases">
        <title>The draft genome of Geobacter chapellei DSM 13688.</title>
        <authorList>
            <person name="Xu Z."/>
            <person name="Masuda Y."/>
            <person name="Itoh H."/>
            <person name="Senoo K."/>
        </authorList>
    </citation>
    <scope>NUCLEOTIDE SEQUENCE [LARGE SCALE GENOMIC DNA]</scope>
    <source>
        <strain evidence="3 4">DSM 13688</strain>
    </source>
</reference>
<dbReference type="CDD" id="cd02619">
    <property type="entry name" value="Peptidase_C1"/>
    <property type="match status" value="1"/>
</dbReference>
<dbReference type="Gene3D" id="3.90.70.10">
    <property type="entry name" value="Cysteine proteinases"/>
    <property type="match status" value="1"/>
</dbReference>
<dbReference type="Proteomes" id="UP000784128">
    <property type="component" value="Unassembled WGS sequence"/>
</dbReference>
<evidence type="ECO:0000313" key="4">
    <source>
        <dbReference type="Proteomes" id="UP000784128"/>
    </source>
</evidence>